<feature type="region of interest" description="Disordered" evidence="1">
    <location>
        <begin position="326"/>
        <end position="352"/>
    </location>
</feature>
<accession>A0A8H4VVF4</accession>
<evidence type="ECO:0000259" key="3">
    <source>
        <dbReference type="Pfam" id="PF16787"/>
    </source>
</evidence>
<dbReference type="Pfam" id="PF12550">
    <property type="entry name" value="GCR1_C"/>
    <property type="match status" value="1"/>
</dbReference>
<name>A0A8H4VVF4_9AGAR</name>
<feature type="compositionally biased region" description="Polar residues" evidence="1">
    <location>
        <begin position="326"/>
        <end position="337"/>
    </location>
</feature>
<dbReference type="Gene3D" id="1.10.443.20">
    <property type="entry name" value="Centromere DNA-binding protein complex CBF3 subunit, domain 2"/>
    <property type="match status" value="1"/>
</dbReference>
<protein>
    <submittedName>
        <fullName evidence="4">Uncharacterized protein</fullName>
    </submittedName>
</protein>
<evidence type="ECO:0000313" key="4">
    <source>
        <dbReference type="EMBL" id="KAF4621765.1"/>
    </source>
</evidence>
<feature type="compositionally biased region" description="Basic and acidic residues" evidence="1">
    <location>
        <begin position="566"/>
        <end position="581"/>
    </location>
</feature>
<gene>
    <name evidence="4" type="ORF">D9613_012115</name>
</gene>
<sequence length="581" mass="66833">MKTKVNPVYSVFIAHKDPMKCTRGALAFLIHYLFDLMRLIEKADIDFSLNKTWRQIRVLHGQRSPTTPFNEQALYNLFVNAFHRASFISRLKRRWGNYHTFVLLYSLPNGASRVDPSQTARMGWTRGNTYFDTYAPAFPKEAILGTHGYKVHEVYDPVWRHVPVPQHFLEMMCPMAESIHEQVVGKPNLLGASNFWEMVISLRPFLFQCGAAIFQECPESNIFRLPALANRDVQNWMKTEYPTQLMLLNASRGSEIDLARLQDGAMKQILSSVVNLQTASRSEMQADRTEMQSFMQMVSRRLSVLSPSKYSHDVYHRTFERTSNFSAPQINVSQSRAPQIEPSTPPRRPLPAVDDTAVYATPSGALRAFVNCSPKTPITPRARSDVDLVLPPVEAFFLPNEPRMIFPPLFGQHSITWEQVFKLVKRPEYTLEEQWRAYNSGEYVVDEMGNQTGVKPPLREVEKRWKAQWRREKGARKAWERFIELPIYILKQCEERSVPPEEIIKELEQLRKEDNGRMKGLSALSKLIKARREENIARKPASDCTGVSNGTDSTVPDSTKTRKRKAPVEIRRHPGEKHKAT</sequence>
<dbReference type="AlphaFoldDB" id="A0A8H4VVF4"/>
<dbReference type="InterPro" id="IPR038279">
    <property type="entry name" value="Ndc10_dom2_sf"/>
</dbReference>
<feature type="region of interest" description="Disordered" evidence="1">
    <location>
        <begin position="535"/>
        <end position="581"/>
    </location>
</feature>
<dbReference type="InterPro" id="IPR031872">
    <property type="entry name" value="NDC10_II"/>
</dbReference>
<dbReference type="GO" id="GO:0003677">
    <property type="term" value="F:DNA binding"/>
    <property type="evidence" value="ECO:0007669"/>
    <property type="project" value="InterPro"/>
</dbReference>
<keyword evidence="5" id="KW-1185">Reference proteome</keyword>
<dbReference type="Proteomes" id="UP000521872">
    <property type="component" value="Unassembled WGS sequence"/>
</dbReference>
<feature type="compositionally biased region" description="Polar residues" evidence="1">
    <location>
        <begin position="545"/>
        <end position="558"/>
    </location>
</feature>
<organism evidence="4 5">
    <name type="scientific">Agrocybe pediades</name>
    <dbReference type="NCBI Taxonomy" id="84607"/>
    <lineage>
        <taxon>Eukaryota</taxon>
        <taxon>Fungi</taxon>
        <taxon>Dikarya</taxon>
        <taxon>Basidiomycota</taxon>
        <taxon>Agaricomycotina</taxon>
        <taxon>Agaricomycetes</taxon>
        <taxon>Agaricomycetidae</taxon>
        <taxon>Agaricales</taxon>
        <taxon>Agaricineae</taxon>
        <taxon>Strophariaceae</taxon>
        <taxon>Agrocybe</taxon>
    </lineage>
</organism>
<reference evidence="4 5" key="1">
    <citation type="submission" date="2019-12" db="EMBL/GenBank/DDBJ databases">
        <authorList>
            <person name="Floudas D."/>
            <person name="Bentzer J."/>
            <person name="Ahren D."/>
            <person name="Johansson T."/>
            <person name="Persson P."/>
            <person name="Tunlid A."/>
        </authorList>
    </citation>
    <scope>NUCLEOTIDE SEQUENCE [LARGE SCALE GENOMIC DNA]</scope>
    <source>
        <strain evidence="4 5">CBS 102.39</strain>
    </source>
</reference>
<dbReference type="Pfam" id="PF16787">
    <property type="entry name" value="NDC10_II"/>
    <property type="match status" value="1"/>
</dbReference>
<feature type="domain" description="Ndc10" evidence="3">
    <location>
        <begin position="10"/>
        <end position="233"/>
    </location>
</feature>
<dbReference type="InterPro" id="IPR022210">
    <property type="entry name" value="TF_GCR1-like"/>
</dbReference>
<evidence type="ECO:0000256" key="1">
    <source>
        <dbReference type="SAM" id="MobiDB-lite"/>
    </source>
</evidence>
<proteinExistence type="predicted"/>
<evidence type="ECO:0000313" key="5">
    <source>
        <dbReference type="Proteomes" id="UP000521872"/>
    </source>
</evidence>
<comment type="caution">
    <text evidence="4">The sequence shown here is derived from an EMBL/GenBank/DDBJ whole genome shotgun (WGS) entry which is preliminary data.</text>
</comment>
<dbReference type="EMBL" id="JAACJL010000004">
    <property type="protein sequence ID" value="KAF4621765.1"/>
    <property type="molecule type" value="Genomic_DNA"/>
</dbReference>
<evidence type="ECO:0000259" key="2">
    <source>
        <dbReference type="Pfam" id="PF12550"/>
    </source>
</evidence>
<feature type="domain" description="Transcription activator GCR1-like" evidence="2">
    <location>
        <begin position="450"/>
        <end position="511"/>
    </location>
</feature>